<evidence type="ECO:0000256" key="1">
    <source>
        <dbReference type="ARBA" id="ARBA00022679"/>
    </source>
</evidence>
<feature type="domain" description="Rhodanese" evidence="3">
    <location>
        <begin position="16"/>
        <end position="135"/>
    </location>
</feature>
<reference evidence="4 5" key="1">
    <citation type="submission" date="2016-02" db="EMBL/GenBank/DDBJ databases">
        <authorList>
            <person name="Wen L."/>
            <person name="He K."/>
            <person name="Yang H."/>
        </authorList>
    </citation>
    <scope>NUCLEOTIDE SEQUENCE [LARGE SCALE GENOMIC DNA]</scope>
    <source>
        <strain evidence="4 5">MJR8628A</strain>
    </source>
</reference>
<gene>
    <name evidence="4" type="ORF">HMPREF3195_00293</name>
</gene>
<dbReference type="eggNOG" id="COG2897">
    <property type="taxonomic scope" value="Bacteria"/>
</dbReference>
<evidence type="ECO:0000259" key="3">
    <source>
        <dbReference type="PROSITE" id="PS50206"/>
    </source>
</evidence>
<dbReference type="CDD" id="cd01448">
    <property type="entry name" value="TST_Repeat_1"/>
    <property type="match status" value="1"/>
</dbReference>
<dbReference type="Proteomes" id="UP000070326">
    <property type="component" value="Unassembled WGS sequence"/>
</dbReference>
<name>A0A135YYA0_9FIRM</name>
<dbReference type="Gene3D" id="3.40.250.10">
    <property type="entry name" value="Rhodanese-like domain"/>
    <property type="match status" value="2"/>
</dbReference>
<dbReference type="SMART" id="SM00450">
    <property type="entry name" value="RHOD"/>
    <property type="match status" value="2"/>
</dbReference>
<sequence>MKRLISIDEFNEMKKKDDKIVIFDCRFDLMNKTYGVDSYSKGHIKGAYLMDIEHDLVDPVSEHGGRHPFKKPEDLKTVLENFGVDNDTTIITYDDGDMQGAARLVFQLNQLGIKRAFCLDGGFTAYKANGGEVETSPNTPVKSDKELDIKIDNSYFVDIDYVKSSLYKEGTLLIDSRSHNRYLGLEEPVDRVAGHIPSAKNYFFMDTMNLENIQNTSFKSDEFLKDHFKKLDDYKEIIIYCGSGISLMVNALALDKVGIDYKVYPGSYSDWISYQDNDIMTGQE</sequence>
<dbReference type="InterPro" id="IPR036873">
    <property type="entry name" value="Rhodanese-like_dom_sf"/>
</dbReference>
<comment type="caution">
    <text evidence="4">The sequence shown here is derived from an EMBL/GenBank/DDBJ whole genome shotgun (WGS) entry which is preliminary data.</text>
</comment>
<proteinExistence type="predicted"/>
<dbReference type="STRING" id="1261.HMPREF3195_00293"/>
<keyword evidence="2" id="KW-0677">Repeat</keyword>
<dbReference type="RefSeq" id="WP_061101620.1">
    <property type="nucleotide sequence ID" value="NZ_JAQMMT010000001.1"/>
</dbReference>
<evidence type="ECO:0000313" key="5">
    <source>
        <dbReference type="Proteomes" id="UP000070326"/>
    </source>
</evidence>
<protein>
    <submittedName>
        <fullName evidence="4">Rhodanese-like protein</fullName>
    </submittedName>
</protein>
<dbReference type="EMBL" id="LSQZ01000010">
    <property type="protein sequence ID" value="KXI14321.1"/>
    <property type="molecule type" value="Genomic_DNA"/>
</dbReference>
<feature type="domain" description="Rhodanese" evidence="3">
    <location>
        <begin position="167"/>
        <end position="280"/>
    </location>
</feature>
<dbReference type="InterPro" id="IPR001763">
    <property type="entry name" value="Rhodanese-like_dom"/>
</dbReference>
<dbReference type="PANTHER" id="PTHR11364:SF27">
    <property type="entry name" value="SULFURTRANSFERASE"/>
    <property type="match status" value="1"/>
</dbReference>
<evidence type="ECO:0000256" key="2">
    <source>
        <dbReference type="ARBA" id="ARBA00022737"/>
    </source>
</evidence>
<dbReference type="InterPro" id="IPR045078">
    <property type="entry name" value="TST/MPST-like"/>
</dbReference>
<dbReference type="PANTHER" id="PTHR11364">
    <property type="entry name" value="THIOSULFATE SULFERTANSFERASE"/>
    <property type="match status" value="1"/>
</dbReference>
<organism evidence="4 5">
    <name type="scientific">Peptostreptococcus anaerobius</name>
    <dbReference type="NCBI Taxonomy" id="1261"/>
    <lineage>
        <taxon>Bacteria</taxon>
        <taxon>Bacillati</taxon>
        <taxon>Bacillota</taxon>
        <taxon>Clostridia</taxon>
        <taxon>Peptostreptococcales</taxon>
        <taxon>Peptostreptococcaceae</taxon>
        <taxon>Peptostreptococcus</taxon>
    </lineage>
</organism>
<dbReference type="AlphaFoldDB" id="A0A135YYA0"/>
<keyword evidence="1" id="KW-0808">Transferase</keyword>
<dbReference type="PATRIC" id="fig|1261.5.peg.299"/>
<dbReference type="Pfam" id="PF00581">
    <property type="entry name" value="Rhodanese"/>
    <property type="match status" value="2"/>
</dbReference>
<dbReference type="PROSITE" id="PS50206">
    <property type="entry name" value="RHODANESE_3"/>
    <property type="match status" value="2"/>
</dbReference>
<evidence type="ECO:0000313" key="4">
    <source>
        <dbReference type="EMBL" id="KXI14321.1"/>
    </source>
</evidence>
<dbReference type="SUPFAM" id="SSF52821">
    <property type="entry name" value="Rhodanese/Cell cycle control phosphatase"/>
    <property type="match status" value="2"/>
</dbReference>
<dbReference type="GO" id="GO:0004792">
    <property type="term" value="F:thiosulfate-cyanide sulfurtransferase activity"/>
    <property type="evidence" value="ECO:0007669"/>
    <property type="project" value="TreeGrafter"/>
</dbReference>
<accession>A0A135YYA0</accession>